<proteinExistence type="predicted"/>
<accession>A0A4Z2E120</accession>
<dbReference type="AlphaFoldDB" id="A0A4Z2E120"/>
<keyword evidence="2" id="KW-1185">Reference proteome</keyword>
<gene>
    <name evidence="1" type="ORF">EYF80_067360</name>
</gene>
<comment type="caution">
    <text evidence="1">The sequence shown here is derived from an EMBL/GenBank/DDBJ whole genome shotgun (WGS) entry which is preliminary data.</text>
</comment>
<dbReference type="EMBL" id="SRLO01022060">
    <property type="protein sequence ID" value="TNN22526.1"/>
    <property type="molecule type" value="Genomic_DNA"/>
</dbReference>
<name>A0A4Z2E120_9TELE</name>
<evidence type="ECO:0000313" key="2">
    <source>
        <dbReference type="Proteomes" id="UP000314294"/>
    </source>
</evidence>
<sequence>MRMLRHLRVSWKRVRRSVRTRMWDREEMKLSTTAYHSWNGSMVYTVKMMKRKKGTWKHEGCVISRRPA</sequence>
<reference evidence="1 2" key="1">
    <citation type="submission" date="2019-03" db="EMBL/GenBank/DDBJ databases">
        <title>First draft genome of Liparis tanakae, snailfish: a comprehensive survey of snailfish specific genes.</title>
        <authorList>
            <person name="Kim W."/>
            <person name="Song I."/>
            <person name="Jeong J.-H."/>
            <person name="Kim D."/>
            <person name="Kim S."/>
            <person name="Ryu S."/>
            <person name="Song J.Y."/>
            <person name="Lee S.K."/>
        </authorList>
    </citation>
    <scope>NUCLEOTIDE SEQUENCE [LARGE SCALE GENOMIC DNA]</scope>
    <source>
        <tissue evidence="1">Muscle</tissue>
    </source>
</reference>
<protein>
    <submittedName>
        <fullName evidence="1">Uncharacterized protein</fullName>
    </submittedName>
</protein>
<dbReference type="Proteomes" id="UP000314294">
    <property type="component" value="Unassembled WGS sequence"/>
</dbReference>
<evidence type="ECO:0000313" key="1">
    <source>
        <dbReference type="EMBL" id="TNN22526.1"/>
    </source>
</evidence>
<organism evidence="1 2">
    <name type="scientific">Liparis tanakae</name>
    <name type="common">Tanaka's snailfish</name>
    <dbReference type="NCBI Taxonomy" id="230148"/>
    <lineage>
        <taxon>Eukaryota</taxon>
        <taxon>Metazoa</taxon>
        <taxon>Chordata</taxon>
        <taxon>Craniata</taxon>
        <taxon>Vertebrata</taxon>
        <taxon>Euteleostomi</taxon>
        <taxon>Actinopterygii</taxon>
        <taxon>Neopterygii</taxon>
        <taxon>Teleostei</taxon>
        <taxon>Neoteleostei</taxon>
        <taxon>Acanthomorphata</taxon>
        <taxon>Eupercaria</taxon>
        <taxon>Perciformes</taxon>
        <taxon>Cottioidei</taxon>
        <taxon>Cottales</taxon>
        <taxon>Liparidae</taxon>
        <taxon>Liparis</taxon>
    </lineage>
</organism>